<dbReference type="InterPro" id="IPR031348">
    <property type="entry name" value="PigL_N"/>
</dbReference>
<comment type="caution">
    <text evidence="2">The sequence shown here is derived from an EMBL/GenBank/DDBJ whole genome shotgun (WGS) entry which is preliminary data.</text>
</comment>
<dbReference type="EMBL" id="AMGX01000039">
    <property type="protein sequence ID" value="EXJ54889.1"/>
    <property type="molecule type" value="Genomic_DNA"/>
</dbReference>
<accession>W9W8L4</accession>
<reference evidence="2 3" key="1">
    <citation type="submission" date="2013-03" db="EMBL/GenBank/DDBJ databases">
        <title>The Genome Sequence of Cladophialophora psammophila CBS 110553.</title>
        <authorList>
            <consortium name="The Broad Institute Genomics Platform"/>
            <person name="Cuomo C."/>
            <person name="de Hoog S."/>
            <person name="Gorbushina A."/>
            <person name="Walker B."/>
            <person name="Young S.K."/>
            <person name="Zeng Q."/>
            <person name="Gargeya S."/>
            <person name="Fitzgerald M."/>
            <person name="Haas B."/>
            <person name="Abouelleil A."/>
            <person name="Allen A.W."/>
            <person name="Alvarado L."/>
            <person name="Arachchi H.M."/>
            <person name="Berlin A.M."/>
            <person name="Chapman S.B."/>
            <person name="Gainer-Dewar J."/>
            <person name="Goldberg J."/>
            <person name="Griggs A."/>
            <person name="Gujja S."/>
            <person name="Hansen M."/>
            <person name="Howarth C."/>
            <person name="Imamovic A."/>
            <person name="Ireland A."/>
            <person name="Larimer J."/>
            <person name="McCowan C."/>
            <person name="Murphy C."/>
            <person name="Pearson M."/>
            <person name="Poon T.W."/>
            <person name="Priest M."/>
            <person name="Roberts A."/>
            <person name="Saif S."/>
            <person name="Shea T."/>
            <person name="Sisk P."/>
            <person name="Sykes S."/>
            <person name="Wortman J."/>
            <person name="Nusbaum C."/>
            <person name="Birren B."/>
        </authorList>
    </citation>
    <scope>NUCLEOTIDE SEQUENCE [LARGE SCALE GENOMIC DNA]</scope>
    <source>
        <strain evidence="2 3">CBS 110553</strain>
    </source>
</reference>
<sequence length="142" mass="15682">MADPLSIAASVVGLVAAAVHVSKAISELRHLGELPRRIYTLKNEVSDFEAVLRQVEDALNQQTLVPDNEQGSLEPILNRTKGHLADLVKALHRFEDACKGSKIKIIANSAIWLRYRTIFQRSHEDIRSVKTTLALMLGASNS</sequence>
<protein>
    <recommendedName>
        <fullName evidence="1">Azaphilone pigments biosynthesis cluster protein L N-terminal domain-containing protein</fullName>
    </recommendedName>
</protein>
<dbReference type="Pfam" id="PF17111">
    <property type="entry name" value="PigL_N"/>
    <property type="match status" value="1"/>
</dbReference>
<dbReference type="RefSeq" id="XP_007751714.1">
    <property type="nucleotide sequence ID" value="XM_007753524.1"/>
</dbReference>
<dbReference type="AlphaFoldDB" id="W9W8L4"/>
<dbReference type="OrthoDB" id="341259at2759"/>
<dbReference type="Proteomes" id="UP000019471">
    <property type="component" value="Unassembled WGS sequence"/>
</dbReference>
<dbReference type="STRING" id="1182543.W9W8L4"/>
<evidence type="ECO:0000259" key="1">
    <source>
        <dbReference type="Pfam" id="PF17111"/>
    </source>
</evidence>
<name>W9W8L4_9EURO</name>
<dbReference type="GeneID" id="19197641"/>
<evidence type="ECO:0000313" key="3">
    <source>
        <dbReference type="Proteomes" id="UP000019471"/>
    </source>
</evidence>
<keyword evidence="3" id="KW-1185">Reference proteome</keyword>
<dbReference type="HOGENOM" id="CLU_1740110_0_0_1"/>
<organism evidence="2 3">
    <name type="scientific">Cladophialophora psammophila CBS 110553</name>
    <dbReference type="NCBI Taxonomy" id="1182543"/>
    <lineage>
        <taxon>Eukaryota</taxon>
        <taxon>Fungi</taxon>
        <taxon>Dikarya</taxon>
        <taxon>Ascomycota</taxon>
        <taxon>Pezizomycotina</taxon>
        <taxon>Eurotiomycetes</taxon>
        <taxon>Chaetothyriomycetidae</taxon>
        <taxon>Chaetothyriales</taxon>
        <taxon>Herpotrichiellaceae</taxon>
        <taxon>Cladophialophora</taxon>
    </lineage>
</organism>
<dbReference type="eggNOG" id="KOG4177">
    <property type="taxonomic scope" value="Eukaryota"/>
</dbReference>
<proteinExistence type="predicted"/>
<gene>
    <name evidence="2" type="ORF">A1O5_12955</name>
</gene>
<feature type="domain" description="Azaphilone pigments biosynthesis cluster protein L N-terminal" evidence="1">
    <location>
        <begin position="2"/>
        <end position="105"/>
    </location>
</feature>
<evidence type="ECO:0000313" key="2">
    <source>
        <dbReference type="EMBL" id="EXJ54889.1"/>
    </source>
</evidence>